<proteinExistence type="predicted"/>
<protein>
    <submittedName>
        <fullName evidence="1">Uncharacterized protein</fullName>
    </submittedName>
</protein>
<comment type="caution">
    <text evidence="1">The sequence shown here is derived from an EMBL/GenBank/DDBJ whole genome shotgun (WGS) entry which is preliminary data.</text>
</comment>
<dbReference type="EMBL" id="JADCTT010000010">
    <property type="protein sequence ID" value="KAF9747475.1"/>
    <property type="molecule type" value="Genomic_DNA"/>
</dbReference>
<accession>A0A8H7MZC9</accession>
<evidence type="ECO:0000313" key="1">
    <source>
        <dbReference type="EMBL" id="KAF9747475.1"/>
    </source>
</evidence>
<dbReference type="AlphaFoldDB" id="A0A8H7MZC9"/>
<dbReference type="Proteomes" id="UP000616885">
    <property type="component" value="Unassembled WGS sequence"/>
</dbReference>
<organism evidence="1 2">
    <name type="scientific">Bionectria ochroleuca</name>
    <name type="common">Gliocladium roseum</name>
    <dbReference type="NCBI Taxonomy" id="29856"/>
    <lineage>
        <taxon>Eukaryota</taxon>
        <taxon>Fungi</taxon>
        <taxon>Dikarya</taxon>
        <taxon>Ascomycota</taxon>
        <taxon>Pezizomycotina</taxon>
        <taxon>Sordariomycetes</taxon>
        <taxon>Hypocreomycetidae</taxon>
        <taxon>Hypocreales</taxon>
        <taxon>Bionectriaceae</taxon>
        <taxon>Clonostachys</taxon>
    </lineage>
</organism>
<sequence>MHSCIIGRSRLLNVKLITGPPQILPSLNGIEGIHSLPHSLTLWLPCSSGLTPGPVTQGKGKEKKTSKPSMPPVFLGFHYPQEIDEWTRGKRADSIFSLLSPILPCWPWACDEGSMAQVEPESPRPALELFYGVKITYKKFRIQAQGAS</sequence>
<name>A0A8H7MZC9_BIOOC</name>
<gene>
    <name evidence="1" type="ORF">IM811_002809</name>
</gene>
<reference evidence="1" key="1">
    <citation type="submission" date="2020-10" db="EMBL/GenBank/DDBJ databases">
        <title>High-Quality Genome Resource of Clonostachys rosea strain S41 by Oxford Nanopore Long-Read Sequencing.</title>
        <authorList>
            <person name="Wang H."/>
        </authorList>
    </citation>
    <scope>NUCLEOTIDE SEQUENCE</scope>
    <source>
        <strain evidence="1">S41</strain>
    </source>
</reference>
<evidence type="ECO:0000313" key="2">
    <source>
        <dbReference type="Proteomes" id="UP000616885"/>
    </source>
</evidence>